<dbReference type="InterPro" id="IPR002889">
    <property type="entry name" value="WSC_carb-bd"/>
</dbReference>
<name>A0A9P9D7B1_9PLEO</name>
<keyword evidence="5" id="KW-0472">Membrane</keyword>
<keyword evidence="2" id="KW-0547">Nucleotide-binding</keyword>
<keyword evidence="5" id="KW-1133">Transmembrane helix</keyword>
<dbReference type="PROSITE" id="PS51212">
    <property type="entry name" value="WSC"/>
    <property type="match status" value="1"/>
</dbReference>
<dbReference type="Pfam" id="PF01822">
    <property type="entry name" value="WSC"/>
    <property type="match status" value="1"/>
</dbReference>
<evidence type="ECO:0000256" key="1">
    <source>
        <dbReference type="ARBA" id="ARBA00022553"/>
    </source>
</evidence>
<sequence>MVYVSTSFLTGFTAALFALVSVLPSTASADTLTFCSTQNTGAGGTNYNYDWQSNGYCAGKCRAAYAYAVINYKDCWCSNYAPEAQDSANSCDGTCPGYPSEICGSNSGDRFVYFAMGNKPSGTKGGATLPTSTSKPSSARSSPVSTEERHRDPQTYTRTVTASASAASSTSTLDQSSSSTLVTSVSSLPSLTSARLVTVSGQIVTETVLIPNPSPAPSGGETAQPKESTNVGAIAGGVVGGVFGLVAIVGGILFFLWRRRRQQREDGQSGVHRNVSTMSKAGLLRTEKPPQFPPPIATNINKRNSRNMMHDTDSISPVSGSDRRNSRPIIFDQRLNPSAIMTFDNTSQGSIVSMDDSRDYGRTLNVRNPDPEPRG</sequence>
<accession>A0A9P9D7B1</accession>
<organism evidence="8 9">
    <name type="scientific">Dendryphion nanum</name>
    <dbReference type="NCBI Taxonomy" id="256645"/>
    <lineage>
        <taxon>Eukaryota</taxon>
        <taxon>Fungi</taxon>
        <taxon>Dikarya</taxon>
        <taxon>Ascomycota</taxon>
        <taxon>Pezizomycotina</taxon>
        <taxon>Dothideomycetes</taxon>
        <taxon>Pleosporomycetidae</taxon>
        <taxon>Pleosporales</taxon>
        <taxon>Torulaceae</taxon>
        <taxon>Dendryphion</taxon>
    </lineage>
</organism>
<keyword evidence="6" id="KW-0732">Signal</keyword>
<dbReference type="Gene3D" id="1.20.5.510">
    <property type="entry name" value="Single helix bin"/>
    <property type="match status" value="1"/>
</dbReference>
<evidence type="ECO:0000313" key="9">
    <source>
        <dbReference type="Proteomes" id="UP000700596"/>
    </source>
</evidence>
<evidence type="ECO:0000256" key="4">
    <source>
        <dbReference type="SAM" id="MobiDB-lite"/>
    </source>
</evidence>
<feature type="region of interest" description="Disordered" evidence="4">
    <location>
        <begin position="346"/>
        <end position="375"/>
    </location>
</feature>
<feature type="transmembrane region" description="Helical" evidence="5">
    <location>
        <begin position="233"/>
        <end position="257"/>
    </location>
</feature>
<evidence type="ECO:0000256" key="3">
    <source>
        <dbReference type="ARBA" id="ARBA00022840"/>
    </source>
</evidence>
<comment type="caution">
    <text evidence="8">The sequence shown here is derived from an EMBL/GenBank/DDBJ whole genome shotgun (WGS) entry which is preliminary data.</text>
</comment>
<proteinExistence type="predicted"/>
<evidence type="ECO:0000259" key="7">
    <source>
        <dbReference type="PROSITE" id="PS51212"/>
    </source>
</evidence>
<evidence type="ECO:0000256" key="2">
    <source>
        <dbReference type="ARBA" id="ARBA00022741"/>
    </source>
</evidence>
<keyword evidence="5" id="KW-0812">Transmembrane</keyword>
<feature type="compositionally biased region" description="Low complexity" evidence="4">
    <location>
        <begin position="159"/>
        <end position="179"/>
    </location>
</feature>
<feature type="chain" id="PRO_5040465427" description="WSC domain-containing protein" evidence="6">
    <location>
        <begin position="30"/>
        <end position="375"/>
    </location>
</feature>
<evidence type="ECO:0000256" key="5">
    <source>
        <dbReference type="SAM" id="Phobius"/>
    </source>
</evidence>
<gene>
    <name evidence="8" type="ORF">B0J11DRAFT_584325</name>
</gene>
<feature type="signal peptide" evidence="6">
    <location>
        <begin position="1"/>
        <end position="29"/>
    </location>
</feature>
<feature type="compositionally biased region" description="Low complexity" evidence="4">
    <location>
        <begin position="130"/>
        <end position="145"/>
    </location>
</feature>
<dbReference type="Pfam" id="PF21314">
    <property type="entry name" value="TM_ErbB1"/>
    <property type="match status" value="1"/>
</dbReference>
<keyword evidence="9" id="KW-1185">Reference proteome</keyword>
<dbReference type="AlphaFoldDB" id="A0A9P9D7B1"/>
<dbReference type="InterPro" id="IPR049328">
    <property type="entry name" value="TM_ErbB1"/>
</dbReference>
<feature type="domain" description="WSC" evidence="7">
    <location>
        <begin position="29"/>
        <end position="116"/>
    </location>
</feature>
<dbReference type="SMART" id="SM00321">
    <property type="entry name" value="WSC"/>
    <property type="match status" value="1"/>
</dbReference>
<dbReference type="Proteomes" id="UP000700596">
    <property type="component" value="Unassembled WGS sequence"/>
</dbReference>
<evidence type="ECO:0000256" key="6">
    <source>
        <dbReference type="SAM" id="SignalP"/>
    </source>
</evidence>
<protein>
    <recommendedName>
        <fullName evidence="7">WSC domain-containing protein</fullName>
    </recommendedName>
</protein>
<dbReference type="OrthoDB" id="2537459at2759"/>
<feature type="region of interest" description="Disordered" evidence="4">
    <location>
        <begin position="123"/>
        <end position="179"/>
    </location>
</feature>
<dbReference type="EMBL" id="JAGMWT010000016">
    <property type="protein sequence ID" value="KAH7115020.1"/>
    <property type="molecule type" value="Genomic_DNA"/>
</dbReference>
<keyword evidence="1" id="KW-0597">Phosphoprotein</keyword>
<evidence type="ECO:0000313" key="8">
    <source>
        <dbReference type="EMBL" id="KAH7115020.1"/>
    </source>
</evidence>
<reference evidence="8" key="1">
    <citation type="journal article" date="2021" name="Nat. Commun.">
        <title>Genetic determinants of endophytism in the Arabidopsis root mycobiome.</title>
        <authorList>
            <person name="Mesny F."/>
            <person name="Miyauchi S."/>
            <person name="Thiergart T."/>
            <person name="Pickel B."/>
            <person name="Atanasova L."/>
            <person name="Karlsson M."/>
            <person name="Huettel B."/>
            <person name="Barry K.W."/>
            <person name="Haridas S."/>
            <person name="Chen C."/>
            <person name="Bauer D."/>
            <person name="Andreopoulos W."/>
            <person name="Pangilinan J."/>
            <person name="LaButti K."/>
            <person name="Riley R."/>
            <person name="Lipzen A."/>
            <person name="Clum A."/>
            <person name="Drula E."/>
            <person name="Henrissat B."/>
            <person name="Kohler A."/>
            <person name="Grigoriev I.V."/>
            <person name="Martin F.M."/>
            <person name="Hacquard S."/>
        </authorList>
    </citation>
    <scope>NUCLEOTIDE SEQUENCE</scope>
    <source>
        <strain evidence="8">MPI-CAGE-CH-0243</strain>
    </source>
</reference>
<feature type="region of interest" description="Disordered" evidence="4">
    <location>
        <begin position="264"/>
        <end position="331"/>
    </location>
</feature>
<keyword evidence="3" id="KW-0067">ATP-binding</keyword>